<sequence>MKVIHINILLDKLRIFVMLRKLLEFSRQPNMTLERSVKAAMTWVFEDDITS</sequence>
<evidence type="ECO:0000313" key="1">
    <source>
        <dbReference type="EMBL" id="MFB9758293.1"/>
    </source>
</evidence>
<gene>
    <name evidence="1" type="ORF">ACFFMS_07125</name>
</gene>
<dbReference type="EMBL" id="JBHMAF010000024">
    <property type="protein sequence ID" value="MFB9758293.1"/>
    <property type="molecule type" value="Genomic_DNA"/>
</dbReference>
<comment type="caution">
    <text evidence="1">The sequence shown here is derived from an EMBL/GenBank/DDBJ whole genome shotgun (WGS) entry which is preliminary data.</text>
</comment>
<protein>
    <submittedName>
        <fullName evidence="1">Uncharacterized protein</fullName>
    </submittedName>
</protein>
<proteinExistence type="predicted"/>
<reference evidence="1 2" key="1">
    <citation type="submission" date="2024-09" db="EMBL/GenBank/DDBJ databases">
        <authorList>
            <person name="Sun Q."/>
            <person name="Mori K."/>
        </authorList>
    </citation>
    <scope>NUCLEOTIDE SEQUENCE [LARGE SCALE GENOMIC DNA]</scope>
    <source>
        <strain evidence="1 2">JCM 11201</strain>
    </source>
</reference>
<evidence type="ECO:0000313" key="2">
    <source>
        <dbReference type="Proteomes" id="UP001589609"/>
    </source>
</evidence>
<name>A0ABV5WCX3_9BACI</name>
<organism evidence="1 2">
    <name type="scientific">Ectobacillus funiculus</name>
    <dbReference type="NCBI Taxonomy" id="137993"/>
    <lineage>
        <taxon>Bacteria</taxon>
        <taxon>Bacillati</taxon>
        <taxon>Bacillota</taxon>
        <taxon>Bacilli</taxon>
        <taxon>Bacillales</taxon>
        <taxon>Bacillaceae</taxon>
        <taxon>Ectobacillus</taxon>
    </lineage>
</organism>
<keyword evidence="2" id="KW-1185">Reference proteome</keyword>
<dbReference type="Proteomes" id="UP001589609">
    <property type="component" value="Unassembled WGS sequence"/>
</dbReference>
<accession>A0ABV5WCX3</accession>